<feature type="domain" description="Transcription factor zinc-finger" evidence="1">
    <location>
        <begin position="11"/>
        <end position="52"/>
    </location>
</feature>
<evidence type="ECO:0000313" key="3">
    <source>
        <dbReference type="Proteomes" id="UP001212602"/>
    </source>
</evidence>
<reference evidence="2" key="1">
    <citation type="submission" date="2023-01" db="EMBL/GenBank/DDBJ databases">
        <title>Xenophilus mangrovi sp. nov., isolated from soil of Mangrove nature reserve.</title>
        <authorList>
            <person name="Xu S."/>
            <person name="Liu Z."/>
            <person name="Xu Y."/>
        </authorList>
    </citation>
    <scope>NUCLEOTIDE SEQUENCE</scope>
    <source>
        <strain evidence="2">YW8</strain>
    </source>
</reference>
<sequence length="245" mass="27502">MNPLAPTLPACPSCRNPMEVHQLRTHLGLVTELDICFGCQGIWFDPKESQRLAPEAVLQLFELLHRHRDDAHMPLAEQLHCPHCRRTLAHGFDVVRSGRYVTYRCPQQHGRFTTFSSFMIEKGFVRMLTRPEIEDLARRVDAINCSGCGAPVDIRRDHACPFCRAPFSLLDPQAVDQALKRHGANAAAASRGPVARPVGTVDIADALTAIERDRQRALREEKESSPARADLWSAGLELVWQVLVR</sequence>
<evidence type="ECO:0000259" key="1">
    <source>
        <dbReference type="Pfam" id="PF13453"/>
    </source>
</evidence>
<name>A0AAE3N5P2_9BURK</name>
<gene>
    <name evidence="2" type="ORF">PGB34_08330</name>
</gene>
<keyword evidence="3" id="KW-1185">Reference proteome</keyword>
<dbReference type="Pfam" id="PF13453">
    <property type="entry name" value="Zn_ribbon_TFIIB"/>
    <property type="match status" value="1"/>
</dbReference>
<proteinExistence type="predicted"/>
<evidence type="ECO:0000313" key="2">
    <source>
        <dbReference type="EMBL" id="MDA7416370.1"/>
    </source>
</evidence>
<dbReference type="Proteomes" id="UP001212602">
    <property type="component" value="Unassembled WGS sequence"/>
</dbReference>
<dbReference type="EMBL" id="JAQIPB010000002">
    <property type="protein sequence ID" value="MDA7416370.1"/>
    <property type="molecule type" value="Genomic_DNA"/>
</dbReference>
<accession>A0AAE3N5P2</accession>
<organism evidence="2 3">
    <name type="scientific">Xenophilus arseniciresistens</name>
    <dbReference type="NCBI Taxonomy" id="1283306"/>
    <lineage>
        <taxon>Bacteria</taxon>
        <taxon>Pseudomonadati</taxon>
        <taxon>Pseudomonadota</taxon>
        <taxon>Betaproteobacteria</taxon>
        <taxon>Burkholderiales</taxon>
        <taxon>Comamonadaceae</taxon>
        <taxon>Xenophilus</taxon>
    </lineage>
</organism>
<dbReference type="RefSeq" id="WP_271427590.1">
    <property type="nucleotide sequence ID" value="NZ_JAQIPB010000002.1"/>
</dbReference>
<dbReference type="InterPro" id="IPR027392">
    <property type="entry name" value="TF_Znf"/>
</dbReference>
<dbReference type="AlphaFoldDB" id="A0AAE3N5P2"/>
<comment type="caution">
    <text evidence="2">The sequence shown here is derived from an EMBL/GenBank/DDBJ whole genome shotgun (WGS) entry which is preliminary data.</text>
</comment>
<protein>
    <submittedName>
        <fullName evidence="2">Zf-TFIIB domain-containing protein</fullName>
    </submittedName>
</protein>